<evidence type="ECO:0000256" key="7">
    <source>
        <dbReference type="ARBA" id="ARBA00023098"/>
    </source>
</evidence>
<comment type="subcellular location">
    <subcellularLocation>
        <location evidence="1">Membrane</location>
        <topology evidence="1">Multi-pass membrane protein</topology>
    </subcellularLocation>
</comment>
<feature type="transmembrane region" description="Helical" evidence="10">
    <location>
        <begin position="34"/>
        <end position="53"/>
    </location>
</feature>
<evidence type="ECO:0000256" key="1">
    <source>
        <dbReference type="ARBA" id="ARBA00004141"/>
    </source>
</evidence>
<keyword evidence="6 10" id="KW-1133">Transmembrane helix</keyword>
<dbReference type="EC" id="2.3.1.199" evidence="10"/>
<evidence type="ECO:0000256" key="10">
    <source>
        <dbReference type="RuleBase" id="RU361115"/>
    </source>
</evidence>
<dbReference type="GO" id="GO:0030148">
    <property type="term" value="P:sphingolipid biosynthetic process"/>
    <property type="evidence" value="ECO:0007669"/>
    <property type="project" value="TreeGrafter"/>
</dbReference>
<dbReference type="GO" id="GO:0042761">
    <property type="term" value="P:very long-chain fatty acid biosynthetic process"/>
    <property type="evidence" value="ECO:0007669"/>
    <property type="project" value="TreeGrafter"/>
</dbReference>
<keyword evidence="2 10" id="KW-0444">Lipid biosynthesis</keyword>
<comment type="catalytic activity">
    <reaction evidence="10">
        <text>a very-long-chain acyl-CoA + malonyl-CoA + H(+) = a very-long-chain 3-oxoacyl-CoA + CO2 + CoA</text>
        <dbReference type="Rhea" id="RHEA:32727"/>
        <dbReference type="ChEBI" id="CHEBI:15378"/>
        <dbReference type="ChEBI" id="CHEBI:16526"/>
        <dbReference type="ChEBI" id="CHEBI:57287"/>
        <dbReference type="ChEBI" id="CHEBI:57384"/>
        <dbReference type="ChEBI" id="CHEBI:90725"/>
        <dbReference type="ChEBI" id="CHEBI:90736"/>
        <dbReference type="EC" id="2.3.1.199"/>
    </reaction>
</comment>
<evidence type="ECO:0000256" key="6">
    <source>
        <dbReference type="ARBA" id="ARBA00022989"/>
    </source>
</evidence>
<keyword evidence="9 10" id="KW-0275">Fatty acid biosynthesis</keyword>
<feature type="transmembrane region" description="Helical" evidence="10">
    <location>
        <begin position="211"/>
        <end position="229"/>
    </location>
</feature>
<dbReference type="GO" id="GO:0005789">
    <property type="term" value="C:endoplasmic reticulum membrane"/>
    <property type="evidence" value="ECO:0007669"/>
    <property type="project" value="TreeGrafter"/>
</dbReference>
<reference evidence="12" key="1">
    <citation type="submission" date="2009-03" db="EMBL/GenBank/DDBJ databases">
        <title>Caligus clemensi ESTs and full-length cDNAs.</title>
        <authorList>
            <person name="Yasuike M."/>
            <person name="von Schalburg K."/>
            <person name="Cooper G."/>
            <person name="Leong J."/>
            <person name="Jones S.R.M."/>
            <person name="Koop B.F."/>
        </authorList>
    </citation>
    <scope>NUCLEOTIDE SEQUENCE</scope>
    <source>
        <tissue evidence="12">Whole</tissue>
    </source>
</reference>
<feature type="transmembrane region" description="Helical" evidence="10">
    <location>
        <begin position="235"/>
        <end position="256"/>
    </location>
</feature>
<dbReference type="InterPro" id="IPR002076">
    <property type="entry name" value="ELO_fam"/>
</dbReference>
<dbReference type="PANTHER" id="PTHR11157:SF69">
    <property type="entry name" value="ELONGATION OF VERY LONG CHAIN FATTY ACIDS PROTEIN 7"/>
    <property type="match status" value="1"/>
</dbReference>
<organism evidence="12">
    <name type="scientific">Caligus clemensi</name>
    <name type="common">Sea louse</name>
    <dbReference type="NCBI Taxonomy" id="344056"/>
    <lineage>
        <taxon>Eukaryota</taxon>
        <taxon>Metazoa</taxon>
        <taxon>Ecdysozoa</taxon>
        <taxon>Arthropoda</taxon>
        <taxon>Crustacea</taxon>
        <taxon>Multicrustacea</taxon>
        <taxon>Hexanauplia</taxon>
        <taxon>Copepoda</taxon>
        <taxon>Siphonostomatoida</taxon>
        <taxon>Caligidae</taxon>
        <taxon>Caligus</taxon>
    </lineage>
</organism>
<evidence type="ECO:0000256" key="3">
    <source>
        <dbReference type="ARBA" id="ARBA00022679"/>
    </source>
</evidence>
<keyword evidence="7 10" id="KW-0443">Lipid metabolism</keyword>
<dbReference type="GO" id="GO:0034626">
    <property type="term" value="P:fatty acid elongation, polyunsaturated fatty acid"/>
    <property type="evidence" value="ECO:0007669"/>
    <property type="project" value="TreeGrafter"/>
</dbReference>
<feature type="region of interest" description="Disordered" evidence="11">
    <location>
        <begin position="265"/>
        <end position="286"/>
    </location>
</feature>
<feature type="transmembrane region" description="Helical" evidence="10">
    <location>
        <begin position="116"/>
        <end position="135"/>
    </location>
</feature>
<keyword evidence="4 10" id="KW-0812">Transmembrane</keyword>
<dbReference type="Pfam" id="PF01151">
    <property type="entry name" value="ELO"/>
    <property type="match status" value="1"/>
</dbReference>
<keyword evidence="3 10" id="KW-0808">Transferase</keyword>
<proteinExistence type="evidence at transcript level"/>
<keyword evidence="5 10" id="KW-0276">Fatty acid metabolism</keyword>
<evidence type="ECO:0000256" key="2">
    <source>
        <dbReference type="ARBA" id="ARBA00022516"/>
    </source>
</evidence>
<feature type="transmembrane region" description="Helical" evidence="10">
    <location>
        <begin position="181"/>
        <end position="202"/>
    </location>
</feature>
<name>C1C1R1_CALCM</name>
<evidence type="ECO:0000256" key="4">
    <source>
        <dbReference type="ARBA" id="ARBA00022692"/>
    </source>
</evidence>
<evidence type="ECO:0000313" key="12">
    <source>
        <dbReference type="EMBL" id="ACO15214.1"/>
    </source>
</evidence>
<sequence length="286" mass="33679">MVGLSSAEDLYDYAWSQRDKRVDDWALMSSMKPTLLIIATYLAVVKVIAPAFMKNRKAFQLKWLMRIYNLFQVLFSLWLFYYGMSYGWATHYNWVCQPVEMDTDPNSNGMLMAEMVWWYFFSKFTEFMDTLIFVLRKKNNQVSFLHIFHHSSMPFFTWILLRWAPGGHETFGGVLNTLVHVFMYAYYLLASFGPVLSPYLWWKKHLTTMQILQFVAVIAKSSMVFLGVVDCGFPWQISLMSLSVVIPFIGLFFNYFHHQYSPKMKKETPTVDHNGNLLERNSKKVK</sequence>
<feature type="transmembrane region" description="Helical" evidence="10">
    <location>
        <begin position="65"/>
        <end position="84"/>
    </location>
</feature>
<dbReference type="EMBL" id="BT080790">
    <property type="protein sequence ID" value="ACO15214.1"/>
    <property type="molecule type" value="mRNA"/>
</dbReference>
<gene>
    <name evidence="12" type="primary">ELVL1</name>
</gene>
<keyword evidence="8 10" id="KW-0472">Membrane</keyword>
<comment type="similarity">
    <text evidence="10">Belongs to the ELO family.</text>
</comment>
<dbReference type="PANTHER" id="PTHR11157">
    <property type="entry name" value="FATTY ACID ACYL TRANSFERASE-RELATED"/>
    <property type="match status" value="1"/>
</dbReference>
<evidence type="ECO:0000256" key="5">
    <source>
        <dbReference type="ARBA" id="ARBA00022832"/>
    </source>
</evidence>
<feature type="transmembrane region" description="Helical" evidence="10">
    <location>
        <begin position="142"/>
        <end position="161"/>
    </location>
</feature>
<dbReference type="GO" id="GO:0009922">
    <property type="term" value="F:fatty acid elongase activity"/>
    <property type="evidence" value="ECO:0007669"/>
    <property type="project" value="UniProtKB-EC"/>
</dbReference>
<protein>
    <recommendedName>
        <fullName evidence="10">Elongation of very long chain fatty acids protein</fullName>
        <ecNumber evidence="10">2.3.1.199</ecNumber>
    </recommendedName>
    <alternativeName>
        <fullName evidence="10">Very-long-chain 3-oxoacyl-CoA synthase</fullName>
    </alternativeName>
</protein>
<evidence type="ECO:0000256" key="9">
    <source>
        <dbReference type="ARBA" id="ARBA00023160"/>
    </source>
</evidence>
<dbReference type="GO" id="GO:0034625">
    <property type="term" value="P:fatty acid elongation, monounsaturated fatty acid"/>
    <property type="evidence" value="ECO:0007669"/>
    <property type="project" value="TreeGrafter"/>
</dbReference>
<evidence type="ECO:0000256" key="8">
    <source>
        <dbReference type="ARBA" id="ARBA00023136"/>
    </source>
</evidence>
<accession>C1C1R1</accession>
<evidence type="ECO:0000256" key="11">
    <source>
        <dbReference type="SAM" id="MobiDB-lite"/>
    </source>
</evidence>
<dbReference type="AlphaFoldDB" id="C1C1R1"/>
<dbReference type="GO" id="GO:0019367">
    <property type="term" value="P:fatty acid elongation, saturated fatty acid"/>
    <property type="evidence" value="ECO:0007669"/>
    <property type="project" value="TreeGrafter"/>
</dbReference>